<dbReference type="InterPro" id="IPR000073">
    <property type="entry name" value="AB_hydrolase_1"/>
</dbReference>
<gene>
    <name evidence="2" type="ORF">FHX44_116380</name>
</gene>
<dbReference type="AlphaFoldDB" id="A0A561T014"/>
<dbReference type="PANTHER" id="PTHR37017:SF11">
    <property type="entry name" value="ESTERASE_LIPASE_THIOESTERASE DOMAIN-CONTAINING PROTEIN"/>
    <property type="match status" value="1"/>
</dbReference>
<dbReference type="EMBL" id="VIWU01000001">
    <property type="protein sequence ID" value="TWF80437.1"/>
    <property type="molecule type" value="Genomic_DNA"/>
</dbReference>
<dbReference type="Proteomes" id="UP000321261">
    <property type="component" value="Unassembled WGS sequence"/>
</dbReference>
<name>A0A561T014_9PSEU</name>
<evidence type="ECO:0000313" key="3">
    <source>
        <dbReference type="Proteomes" id="UP000321261"/>
    </source>
</evidence>
<dbReference type="Pfam" id="PF12697">
    <property type="entry name" value="Abhydrolase_6"/>
    <property type="match status" value="1"/>
</dbReference>
<dbReference type="PANTHER" id="PTHR37017">
    <property type="entry name" value="AB HYDROLASE-1 DOMAIN-CONTAINING PROTEIN-RELATED"/>
    <property type="match status" value="1"/>
</dbReference>
<reference evidence="2 3" key="1">
    <citation type="submission" date="2019-06" db="EMBL/GenBank/DDBJ databases">
        <title>Sequencing the genomes of 1000 actinobacteria strains.</title>
        <authorList>
            <person name="Klenk H.-P."/>
        </authorList>
    </citation>
    <scope>NUCLEOTIDE SEQUENCE [LARGE SCALE GENOMIC DNA]</scope>
    <source>
        <strain evidence="2 3">DSM 45671</strain>
    </source>
</reference>
<evidence type="ECO:0000259" key="1">
    <source>
        <dbReference type="Pfam" id="PF12697"/>
    </source>
</evidence>
<dbReference type="InterPro" id="IPR052897">
    <property type="entry name" value="Sec-Metab_Biosynth_Hydrolase"/>
</dbReference>
<comment type="caution">
    <text evidence="2">The sequence shown here is derived from an EMBL/GenBank/DDBJ whole genome shotgun (WGS) entry which is preliminary data.</text>
</comment>
<accession>A0A561T014</accession>
<keyword evidence="3" id="KW-1185">Reference proteome</keyword>
<dbReference type="OrthoDB" id="9773549at2"/>
<protein>
    <submittedName>
        <fullName evidence="2">Pimeloyl-ACP methyl ester carboxylesterase</fullName>
    </submittedName>
</protein>
<dbReference type="GO" id="GO:0003824">
    <property type="term" value="F:catalytic activity"/>
    <property type="evidence" value="ECO:0007669"/>
    <property type="project" value="UniProtKB-ARBA"/>
</dbReference>
<proteinExistence type="predicted"/>
<evidence type="ECO:0000313" key="2">
    <source>
        <dbReference type="EMBL" id="TWF80437.1"/>
    </source>
</evidence>
<organism evidence="2 3">
    <name type="scientific">Pseudonocardia hierapolitana</name>
    <dbReference type="NCBI Taxonomy" id="1128676"/>
    <lineage>
        <taxon>Bacteria</taxon>
        <taxon>Bacillati</taxon>
        <taxon>Actinomycetota</taxon>
        <taxon>Actinomycetes</taxon>
        <taxon>Pseudonocardiales</taxon>
        <taxon>Pseudonocardiaceae</taxon>
        <taxon>Pseudonocardia</taxon>
    </lineage>
</organism>
<sequence length="256" mass="27877">MPTRHSTYVLVHGAWHDGQVWNRVAPLLEARGHRVFAPSLTGHGDKAHLLSPEVGLTTHVDDVVGLVLEEDLHDVVLVGHSYAGMVISTVANRVPERLAGLVYVDAMVPTHGENAIDVMPVTQMMIDGAAGDDEPWRIPPLPELPAPLGLFGVTDPDDVAWLTTTLGDESVLCFEQPAEMDNPAQESIPRTYILCVGNEPEGLIRRPVPALRPDGEPTRIHELNSGHDCMITRPAELAGLLLESAWRSASASRTRW</sequence>
<feature type="domain" description="AB hydrolase-1" evidence="1">
    <location>
        <begin position="9"/>
        <end position="238"/>
    </location>
</feature>
<dbReference type="Gene3D" id="3.40.50.1820">
    <property type="entry name" value="alpha/beta hydrolase"/>
    <property type="match status" value="1"/>
</dbReference>
<dbReference type="InterPro" id="IPR029058">
    <property type="entry name" value="AB_hydrolase_fold"/>
</dbReference>
<dbReference type="RefSeq" id="WP_147259110.1">
    <property type="nucleotide sequence ID" value="NZ_VIWU01000001.1"/>
</dbReference>
<dbReference type="SUPFAM" id="SSF53474">
    <property type="entry name" value="alpha/beta-Hydrolases"/>
    <property type="match status" value="1"/>
</dbReference>